<evidence type="ECO:0000313" key="9">
    <source>
        <dbReference type="EMBL" id="AHI52812.1"/>
    </source>
</evidence>
<reference evidence="9 10" key="1">
    <citation type="journal article" date="2014" name="Genome Biol. Evol.">
        <title>Molecular evolution of the substrate utilization strategies and putative virulence factors in mosquito-associated Spiroplasma species.</title>
        <authorList>
            <person name="Chang T.H."/>
            <person name="Lo W.S."/>
            <person name="Ku C."/>
            <person name="Chen L.L."/>
            <person name="Kuo C.H."/>
        </authorList>
    </citation>
    <scope>NUCLEOTIDE SEQUENCE [LARGE SCALE GENOMIC DNA]</scope>
    <source>
        <strain evidence="9">AES-1</strain>
    </source>
</reference>
<evidence type="ECO:0000256" key="8">
    <source>
        <dbReference type="SAM" id="Phobius"/>
    </source>
</evidence>
<keyword evidence="4 8" id="KW-1133">Transmembrane helix</keyword>
<dbReference type="NCBIfam" id="NF043063">
    <property type="entry name" value="MMSYN1_0411"/>
    <property type="match status" value="1"/>
</dbReference>
<keyword evidence="6" id="KW-0175">Coiled coil</keyword>
<dbReference type="PANTHER" id="PTHR33545:SF5">
    <property type="entry name" value="UPF0750 MEMBRANE PROTEIN YITT"/>
    <property type="match status" value="1"/>
</dbReference>
<keyword evidence="5 8" id="KW-0472">Membrane</keyword>
<evidence type="ECO:0000313" key="10">
    <source>
        <dbReference type="Proteomes" id="UP000019267"/>
    </source>
</evidence>
<dbReference type="STRING" id="1276246.SCULI_v1c04710"/>
<proteinExistence type="predicted"/>
<feature type="transmembrane region" description="Helical" evidence="8">
    <location>
        <begin position="128"/>
        <end position="144"/>
    </location>
</feature>
<dbReference type="RefSeq" id="WP_025363049.1">
    <property type="nucleotide sequence ID" value="NZ_CP006681.1"/>
</dbReference>
<evidence type="ECO:0000256" key="4">
    <source>
        <dbReference type="ARBA" id="ARBA00022989"/>
    </source>
</evidence>
<organism evidence="9 10">
    <name type="scientific">Spiroplasma culicicola AES-1</name>
    <dbReference type="NCBI Taxonomy" id="1276246"/>
    <lineage>
        <taxon>Bacteria</taxon>
        <taxon>Bacillati</taxon>
        <taxon>Mycoplasmatota</taxon>
        <taxon>Mollicutes</taxon>
        <taxon>Entomoplasmatales</taxon>
        <taxon>Spiroplasmataceae</taxon>
        <taxon>Spiroplasma</taxon>
    </lineage>
</organism>
<evidence type="ECO:0000256" key="7">
    <source>
        <dbReference type="SAM" id="MobiDB-lite"/>
    </source>
</evidence>
<accession>W6A747</accession>
<dbReference type="Proteomes" id="UP000019267">
    <property type="component" value="Chromosome"/>
</dbReference>
<dbReference type="HOGENOM" id="CLU_543825_0_0_14"/>
<feature type="transmembrane region" description="Helical" evidence="8">
    <location>
        <begin position="251"/>
        <end position="269"/>
    </location>
</feature>
<gene>
    <name evidence="9" type="ORF">SCULI_v1c04710</name>
</gene>
<evidence type="ECO:0000256" key="1">
    <source>
        <dbReference type="ARBA" id="ARBA00004651"/>
    </source>
</evidence>
<comment type="subcellular location">
    <subcellularLocation>
        <location evidence="1">Cell membrane</location>
        <topology evidence="1">Multi-pass membrane protein</topology>
    </subcellularLocation>
</comment>
<evidence type="ECO:0008006" key="11">
    <source>
        <dbReference type="Google" id="ProtNLM"/>
    </source>
</evidence>
<feature type="compositionally biased region" description="Basic residues" evidence="7">
    <location>
        <begin position="544"/>
        <end position="556"/>
    </location>
</feature>
<evidence type="ECO:0000256" key="3">
    <source>
        <dbReference type="ARBA" id="ARBA00022692"/>
    </source>
</evidence>
<sequence>MDTKENITIEDLEIHQEEFRSKEEEKEIKKAAKELLKHEGQIDLSHIENKVISKREQILLVQSYFRTKFLRDLTAIMLAALINTIAFDYFISATGRTGLFPAGIGALARFFSVLTFPDSIASQGSFYFIYYFAINAPLFIFGYLKLGKKFTFTTILYILLQIAFDQTLQLMPFINPASFHLIVNYQLLQSISNSWNTGIWLFIFGSLGGILVGWSYSFVYKVGSSTGGLDFLTVYISKKSSKPIGTLNRNVNFVILAVVITLNTAVLPVEYINPDIKINAFTSLSDSQASGLLNDMITHAIKHGAIDVENNVIDPVFAYNMGLGDLIGNSKNIDLKEAIFEQFGGENNLAVNGSNRAYYEYLVEYVSKTGFGKDVTLPTNVLIRLKFMFIFGPSLFASIALVLCSGLITNALYPKYKVRTYLITTNNPKEINKLLLNKGFQNDIVSWDGTNRINHNYLHRSIIMVAMSVMDWDELERDVFMVDPQVKINILKTKAVKGIFNYEIKKNDDRDIIHRKVTTDDSELEKIRQIAIVKFNKENERLNKKQQRKQFKKPTKTKNNDK</sequence>
<feature type="transmembrane region" description="Helical" evidence="8">
    <location>
        <begin position="199"/>
        <end position="219"/>
    </location>
</feature>
<dbReference type="InterPro" id="IPR003740">
    <property type="entry name" value="YitT"/>
</dbReference>
<keyword evidence="2" id="KW-1003">Cell membrane</keyword>
<evidence type="ECO:0000256" key="6">
    <source>
        <dbReference type="SAM" id="Coils"/>
    </source>
</evidence>
<name>W6A747_9MOLU</name>
<dbReference type="AlphaFoldDB" id="W6A747"/>
<feature type="transmembrane region" description="Helical" evidence="8">
    <location>
        <begin position="387"/>
        <end position="413"/>
    </location>
</feature>
<dbReference type="KEGG" id="scq:SCULI_v1c04710"/>
<dbReference type="GO" id="GO:0005886">
    <property type="term" value="C:plasma membrane"/>
    <property type="evidence" value="ECO:0007669"/>
    <property type="project" value="UniProtKB-SubCell"/>
</dbReference>
<feature type="coiled-coil region" evidence="6">
    <location>
        <begin position="12"/>
        <end position="41"/>
    </location>
</feature>
<dbReference type="InterPro" id="IPR051461">
    <property type="entry name" value="UPF0750_membrane"/>
</dbReference>
<feature type="region of interest" description="Disordered" evidence="7">
    <location>
        <begin position="539"/>
        <end position="562"/>
    </location>
</feature>
<protein>
    <recommendedName>
        <fullName evidence="11">YitT family protein</fullName>
    </recommendedName>
</protein>
<dbReference type="PANTHER" id="PTHR33545">
    <property type="entry name" value="UPF0750 MEMBRANE PROTEIN YITT-RELATED"/>
    <property type="match status" value="1"/>
</dbReference>
<dbReference type="OrthoDB" id="395820at2"/>
<feature type="transmembrane region" description="Helical" evidence="8">
    <location>
        <begin position="73"/>
        <end position="91"/>
    </location>
</feature>
<keyword evidence="10" id="KW-1185">Reference proteome</keyword>
<evidence type="ECO:0000256" key="5">
    <source>
        <dbReference type="ARBA" id="ARBA00023136"/>
    </source>
</evidence>
<dbReference type="Pfam" id="PF02588">
    <property type="entry name" value="YitT_membrane"/>
    <property type="match status" value="1"/>
</dbReference>
<dbReference type="eggNOG" id="COG1284">
    <property type="taxonomic scope" value="Bacteria"/>
</dbReference>
<keyword evidence="3 8" id="KW-0812">Transmembrane</keyword>
<feature type="transmembrane region" description="Helical" evidence="8">
    <location>
        <begin position="156"/>
        <end position="179"/>
    </location>
</feature>
<dbReference type="EMBL" id="CP006681">
    <property type="protein sequence ID" value="AHI52812.1"/>
    <property type="molecule type" value="Genomic_DNA"/>
</dbReference>
<dbReference type="PATRIC" id="fig|1276246.3.peg.470"/>
<evidence type="ECO:0000256" key="2">
    <source>
        <dbReference type="ARBA" id="ARBA00022475"/>
    </source>
</evidence>